<keyword evidence="1" id="KW-0449">Lipoprotein</keyword>
<dbReference type="KEGG" id="dpr:Despr_3241"/>
<dbReference type="AlphaFoldDB" id="A0A7U3YPW4"/>
<dbReference type="Gene3D" id="3.10.520.10">
    <property type="entry name" value="ApbE-like domains"/>
    <property type="match status" value="1"/>
</dbReference>
<dbReference type="RefSeq" id="WP_015725892.1">
    <property type="nucleotide sequence ID" value="NC_014972.1"/>
</dbReference>
<dbReference type="InterPro" id="IPR007183">
    <property type="entry name" value="UPF0280"/>
</dbReference>
<dbReference type="PIRSF" id="PIRSF006421">
    <property type="entry name" value="UCP006421"/>
    <property type="match status" value="1"/>
</dbReference>
<proteinExistence type="predicted"/>
<dbReference type="EMBL" id="CP002364">
    <property type="protein sequence ID" value="ADW19368.1"/>
    <property type="molecule type" value="Genomic_DNA"/>
</dbReference>
<sequence>MRVYRSFAWKDTNLRVASPAFDLITRTVIDERRRLERYIARHPDFLTSLVPVVLLDDAPEVAQRMAAASALTGLGPMAAVAGTLAQMGAEAAMAIGCPEAIVENGGDIYIHADSPVTIGIYAGDNAIAGKLAFRLDPATLPLALCSSSSKMGHSLSFGRCDLATVVAKDAALADSAVTLVCNLIKTEKDLTPVLDDVGAIAGIDGILAVKNGKIGLWGRLPELVRNQDTDSRGKITRDLRSDFQG</sequence>
<organism evidence="1 2">
    <name type="scientific">Desulfobulbus propionicus (strain ATCC 33891 / DSM 2032 / VKM B-1956 / 1pr3)</name>
    <dbReference type="NCBI Taxonomy" id="577650"/>
    <lineage>
        <taxon>Bacteria</taxon>
        <taxon>Pseudomonadati</taxon>
        <taxon>Thermodesulfobacteriota</taxon>
        <taxon>Desulfobulbia</taxon>
        <taxon>Desulfobulbales</taxon>
        <taxon>Desulfobulbaceae</taxon>
        <taxon>Desulfobulbus</taxon>
    </lineage>
</organism>
<reference evidence="1 2" key="1">
    <citation type="journal article" date="2011" name="Stand. Genomic Sci.">
        <title>Complete genome sequence of Desulfobulbus propionicus type strain (1pr3).</title>
        <authorList>
            <person name="Pagani I."/>
            <person name="Lapidus A."/>
            <person name="Nolan M."/>
            <person name="Lucas S."/>
            <person name="Hammon N."/>
            <person name="Deshpande S."/>
            <person name="Cheng J.F."/>
            <person name="Chertkov O."/>
            <person name="Davenport K."/>
            <person name="Tapia R."/>
            <person name="Han C."/>
            <person name="Goodwin L."/>
            <person name="Pitluck S."/>
            <person name="Liolios K."/>
            <person name="Mavromatis K."/>
            <person name="Ivanova N."/>
            <person name="Mikhailova N."/>
            <person name="Pati A."/>
            <person name="Chen A."/>
            <person name="Palaniappan K."/>
            <person name="Land M."/>
            <person name="Hauser L."/>
            <person name="Chang Y.J."/>
            <person name="Jeffries C.D."/>
            <person name="Detter J.C."/>
            <person name="Brambilla E."/>
            <person name="Kannan K.P."/>
            <person name="Djao O.D."/>
            <person name="Rohde M."/>
            <person name="Pukall R."/>
            <person name="Spring S."/>
            <person name="Goker M."/>
            <person name="Sikorski J."/>
            <person name="Woyke T."/>
            <person name="Bristow J."/>
            <person name="Eisen J.A."/>
            <person name="Markowitz V."/>
            <person name="Hugenholtz P."/>
            <person name="Kyrpides N.C."/>
            <person name="Klenk H.P."/>
        </authorList>
    </citation>
    <scope>NUCLEOTIDE SEQUENCE [LARGE SCALE GENOMIC DNA]</scope>
    <source>
        <strain evidence="2">ATCC 33891 / DSM 2032 / 1pr3</strain>
    </source>
</reference>
<keyword evidence="2" id="KW-1185">Reference proteome</keyword>
<gene>
    <name evidence="1" type="ordered locus">Despr_3241</name>
</gene>
<dbReference type="InterPro" id="IPR003374">
    <property type="entry name" value="ApbE-like_sf"/>
</dbReference>
<name>A0A7U3YPW4_DESPD</name>
<dbReference type="SUPFAM" id="SSF143631">
    <property type="entry name" value="ApbE-like"/>
    <property type="match status" value="1"/>
</dbReference>
<protein>
    <submittedName>
        <fullName evidence="1">ApbE family lipoprotein</fullName>
    </submittedName>
</protein>
<dbReference type="Proteomes" id="UP000006365">
    <property type="component" value="Chromosome"/>
</dbReference>
<accession>A0A7U3YPW4</accession>
<evidence type="ECO:0000313" key="1">
    <source>
        <dbReference type="EMBL" id="ADW19368.1"/>
    </source>
</evidence>
<evidence type="ECO:0000313" key="2">
    <source>
        <dbReference type="Proteomes" id="UP000006365"/>
    </source>
</evidence>